<feature type="region of interest" description="Disordered" evidence="1">
    <location>
        <begin position="92"/>
        <end position="160"/>
    </location>
</feature>
<comment type="caution">
    <text evidence="2">The sequence shown here is derived from an EMBL/GenBank/DDBJ whole genome shotgun (WGS) entry which is preliminary data.</text>
</comment>
<evidence type="ECO:0008006" key="4">
    <source>
        <dbReference type="Google" id="ProtNLM"/>
    </source>
</evidence>
<organism evidence="2 3">
    <name type="scientific">Kitasatospora phosalacinea</name>
    <dbReference type="NCBI Taxonomy" id="2065"/>
    <lineage>
        <taxon>Bacteria</taxon>
        <taxon>Bacillati</taxon>
        <taxon>Actinomycetota</taxon>
        <taxon>Actinomycetes</taxon>
        <taxon>Kitasatosporales</taxon>
        <taxon>Streptomycetaceae</taxon>
        <taxon>Kitasatospora</taxon>
    </lineage>
</organism>
<dbReference type="Proteomes" id="UP001599542">
    <property type="component" value="Unassembled WGS sequence"/>
</dbReference>
<name>A0ABW6GIX0_9ACTN</name>
<dbReference type="EMBL" id="JBHYPX010000019">
    <property type="protein sequence ID" value="MFE1352681.1"/>
    <property type="molecule type" value="Genomic_DNA"/>
</dbReference>
<proteinExistence type="predicted"/>
<evidence type="ECO:0000313" key="2">
    <source>
        <dbReference type="EMBL" id="MFE1352681.1"/>
    </source>
</evidence>
<reference evidence="2 3" key="1">
    <citation type="submission" date="2024-09" db="EMBL/GenBank/DDBJ databases">
        <title>The Natural Products Discovery Center: Release of the First 8490 Sequenced Strains for Exploring Actinobacteria Biosynthetic Diversity.</title>
        <authorList>
            <person name="Kalkreuter E."/>
            <person name="Kautsar S.A."/>
            <person name="Yang D."/>
            <person name="Bader C.D."/>
            <person name="Teijaro C.N."/>
            <person name="Fluegel L."/>
            <person name="Davis C.M."/>
            <person name="Simpson J.R."/>
            <person name="Lauterbach L."/>
            <person name="Steele A.D."/>
            <person name="Gui C."/>
            <person name="Meng S."/>
            <person name="Li G."/>
            <person name="Viehrig K."/>
            <person name="Ye F."/>
            <person name="Su P."/>
            <person name="Kiefer A.F."/>
            <person name="Nichols A."/>
            <person name="Cepeda A.J."/>
            <person name="Yan W."/>
            <person name="Fan B."/>
            <person name="Jiang Y."/>
            <person name="Adhikari A."/>
            <person name="Zheng C.-J."/>
            <person name="Schuster L."/>
            <person name="Cowan T.M."/>
            <person name="Smanski M.J."/>
            <person name="Chevrette M.G."/>
            <person name="De Carvalho L.P.S."/>
            <person name="Shen B."/>
        </authorList>
    </citation>
    <scope>NUCLEOTIDE SEQUENCE [LARGE SCALE GENOMIC DNA]</scope>
    <source>
        <strain evidence="2 3">NPDC058753</strain>
    </source>
</reference>
<protein>
    <recommendedName>
        <fullName evidence="4">Helix-turn-helix domain-containing protein</fullName>
    </recommendedName>
</protein>
<accession>A0ABW6GIX0</accession>
<gene>
    <name evidence="2" type="ORF">ACFW6T_11900</name>
</gene>
<keyword evidence="3" id="KW-1185">Reference proteome</keyword>
<sequence>MRVHRTAHRSRFTVFPNEMLQQVGLRNAPRGLLTFLLSLPDDCRMTAKQMARTTGDSLYSTRRSLRELTAAGYYIVVKIKLPNGRFNSVQHVTDTPHQFGPGDDFPAPGSRALSKTKEPSKETPLPPLLPEPPVVPRPRTETPPPAAPKPPAPRRPAPVLDDRTRAAADTLLRVVRPEPRLRIGEAEAARLAPLVTNWFDRGSSASDLAAALLPGLPEHVHSPAGFLHRRLTDKLPATFAPKAPAPVCDTCRNPVRHPGLCPSCTGAPTPAPIAPGTGPALAREALRRARAAAS</sequence>
<feature type="compositionally biased region" description="Pro residues" evidence="1">
    <location>
        <begin position="124"/>
        <end position="156"/>
    </location>
</feature>
<evidence type="ECO:0000313" key="3">
    <source>
        <dbReference type="Proteomes" id="UP001599542"/>
    </source>
</evidence>
<evidence type="ECO:0000256" key="1">
    <source>
        <dbReference type="SAM" id="MobiDB-lite"/>
    </source>
</evidence>
<dbReference type="RefSeq" id="WP_380323528.1">
    <property type="nucleotide sequence ID" value="NZ_JBHYPW010000021.1"/>
</dbReference>